<dbReference type="NCBIfam" id="TIGR00203">
    <property type="entry name" value="cydB"/>
    <property type="match status" value="1"/>
</dbReference>
<keyword evidence="6 12" id="KW-0812">Transmembrane</keyword>
<sequence>MIELFTNYELLKVLWWVLIGVLLIGFAITDGYDLGAAGLLAVIAKNDTDKRIIINAVAPHWDGNQVWFITAGGAMFAAWPTVYATAFSGFYWAMLAVLLALILRPISFEYRAKVEGPQKKWCDLGLIISGFVPSLIFGVAFGNLFQGYGYDMDQYLRTSFQEGFWELLNPFALLCGVVSLSMILMQGATWLNLRTSGDVQVRSTGVARILAVVVIIAFAAAGIWLAKMPGYVITSAIDTAGAANPLNKTVAFGEIGAWFNNYTLYPETMLAPVIAFAGALGVLLLVNKMPALSFVCSSLCNAGVIATAGLSLFPFIMPSSTDPNVSLTIWDATSSQFTLGIMTFVALVFVPLILAYTTWCFYKMWGRVDADHIEANTHSLY</sequence>
<evidence type="ECO:0000256" key="3">
    <source>
        <dbReference type="ARBA" id="ARBA00022448"/>
    </source>
</evidence>
<keyword evidence="4" id="KW-1003">Cell membrane</keyword>
<feature type="transmembrane region" description="Helical" evidence="12">
    <location>
        <begin position="13"/>
        <end position="44"/>
    </location>
</feature>
<dbReference type="PIRSF" id="PIRSF000267">
    <property type="entry name" value="Cyt_oxidse_sub2"/>
    <property type="match status" value="1"/>
</dbReference>
<evidence type="ECO:0000313" key="14">
    <source>
        <dbReference type="Proteomes" id="UP000196573"/>
    </source>
</evidence>
<dbReference type="OrthoDB" id="9776710at2"/>
<dbReference type="GO" id="GO:0009055">
    <property type="term" value="F:electron transfer activity"/>
    <property type="evidence" value="ECO:0007669"/>
    <property type="project" value="TreeGrafter"/>
</dbReference>
<evidence type="ECO:0000256" key="9">
    <source>
        <dbReference type="ARBA" id="ARBA00022989"/>
    </source>
</evidence>
<dbReference type="InterPro" id="IPR003317">
    <property type="entry name" value="Cyt-d_oxidase_su2"/>
</dbReference>
<protein>
    <submittedName>
        <fullName evidence="13">Cytochrome bd-I ubiquinol oxidase subunit 2</fullName>
        <ecNumber evidence="13">1.10.3.10</ecNumber>
    </submittedName>
</protein>
<keyword evidence="13" id="KW-0560">Oxidoreductase</keyword>
<evidence type="ECO:0000256" key="10">
    <source>
        <dbReference type="ARBA" id="ARBA00023004"/>
    </source>
</evidence>
<keyword evidence="7" id="KW-0479">Metal-binding</keyword>
<keyword evidence="8" id="KW-0249">Electron transport</keyword>
<evidence type="ECO:0000256" key="12">
    <source>
        <dbReference type="SAM" id="Phobius"/>
    </source>
</evidence>
<feature type="transmembrane region" description="Helical" evidence="12">
    <location>
        <begin position="89"/>
        <end position="106"/>
    </location>
</feature>
<comment type="subcellular location">
    <subcellularLocation>
        <location evidence="1">Cell membrane</location>
        <topology evidence="1">Multi-pass membrane protein</topology>
    </subcellularLocation>
</comment>
<feature type="transmembrane region" description="Helical" evidence="12">
    <location>
        <begin position="298"/>
        <end position="317"/>
    </location>
</feature>
<dbReference type="Proteomes" id="UP000196573">
    <property type="component" value="Unassembled WGS sequence"/>
</dbReference>
<feature type="transmembrane region" description="Helical" evidence="12">
    <location>
        <begin position="337"/>
        <end position="362"/>
    </location>
</feature>
<feature type="transmembrane region" description="Helical" evidence="12">
    <location>
        <begin position="205"/>
        <end position="226"/>
    </location>
</feature>
<keyword evidence="10" id="KW-0408">Iron</keyword>
<dbReference type="GO" id="GO:0016682">
    <property type="term" value="F:oxidoreductase activity, acting on diphenols and related substances as donors, oxygen as acceptor"/>
    <property type="evidence" value="ECO:0007669"/>
    <property type="project" value="TreeGrafter"/>
</dbReference>
<dbReference type="EMBL" id="FWPT01000001">
    <property type="protein sequence ID" value="SMA36306.1"/>
    <property type="molecule type" value="Genomic_DNA"/>
</dbReference>
<proteinExistence type="inferred from homology"/>
<evidence type="ECO:0000256" key="6">
    <source>
        <dbReference type="ARBA" id="ARBA00022692"/>
    </source>
</evidence>
<keyword evidence="3" id="KW-0813">Transport</keyword>
<evidence type="ECO:0000313" key="13">
    <source>
        <dbReference type="EMBL" id="SMA36306.1"/>
    </source>
</evidence>
<dbReference type="GO" id="GO:0019646">
    <property type="term" value="P:aerobic electron transport chain"/>
    <property type="evidence" value="ECO:0007669"/>
    <property type="project" value="TreeGrafter"/>
</dbReference>
<organism evidence="13 14">
    <name type="scientific">Parendozoicomonas haliclonae</name>
    <dbReference type="NCBI Taxonomy" id="1960125"/>
    <lineage>
        <taxon>Bacteria</taxon>
        <taxon>Pseudomonadati</taxon>
        <taxon>Pseudomonadota</taxon>
        <taxon>Gammaproteobacteria</taxon>
        <taxon>Oceanospirillales</taxon>
        <taxon>Endozoicomonadaceae</taxon>
        <taxon>Parendozoicomonas</taxon>
    </lineage>
</organism>
<keyword evidence="14" id="KW-1185">Reference proteome</keyword>
<dbReference type="RefSeq" id="WP_087106757.1">
    <property type="nucleotide sequence ID" value="NZ_CBCSCN010000004.1"/>
</dbReference>
<dbReference type="GO" id="GO:0070069">
    <property type="term" value="C:cytochrome complex"/>
    <property type="evidence" value="ECO:0007669"/>
    <property type="project" value="TreeGrafter"/>
</dbReference>
<dbReference type="PANTHER" id="PTHR43141:SF5">
    <property type="entry name" value="CYTOCHROME BD-I UBIQUINOL OXIDASE SUBUNIT 2"/>
    <property type="match status" value="1"/>
</dbReference>
<evidence type="ECO:0000256" key="7">
    <source>
        <dbReference type="ARBA" id="ARBA00022723"/>
    </source>
</evidence>
<keyword evidence="5" id="KW-0349">Heme</keyword>
<evidence type="ECO:0000256" key="2">
    <source>
        <dbReference type="ARBA" id="ARBA00007543"/>
    </source>
</evidence>
<evidence type="ECO:0000256" key="4">
    <source>
        <dbReference type="ARBA" id="ARBA00022475"/>
    </source>
</evidence>
<comment type="similarity">
    <text evidence="2">Belongs to the cytochrome ubiquinol oxidase subunit 2 family.</text>
</comment>
<dbReference type="GO" id="GO:0046872">
    <property type="term" value="F:metal ion binding"/>
    <property type="evidence" value="ECO:0007669"/>
    <property type="project" value="UniProtKB-KW"/>
</dbReference>
<reference evidence="13 14" key="1">
    <citation type="submission" date="2017-03" db="EMBL/GenBank/DDBJ databases">
        <authorList>
            <person name="Afonso C.L."/>
            <person name="Miller P.J."/>
            <person name="Scott M.A."/>
            <person name="Spackman E."/>
            <person name="Goraichik I."/>
            <person name="Dimitrov K.M."/>
            <person name="Suarez D.L."/>
            <person name="Swayne D.E."/>
        </authorList>
    </citation>
    <scope>NUCLEOTIDE SEQUENCE [LARGE SCALE GENOMIC DNA]</scope>
    <source>
        <strain evidence="13">SB41UT1</strain>
    </source>
</reference>
<feature type="transmembrane region" description="Helical" evidence="12">
    <location>
        <begin position="126"/>
        <end position="150"/>
    </location>
</feature>
<feature type="transmembrane region" description="Helical" evidence="12">
    <location>
        <begin position="170"/>
        <end position="193"/>
    </location>
</feature>
<dbReference type="Pfam" id="PF02322">
    <property type="entry name" value="Cyt_bd_oxida_II"/>
    <property type="match status" value="1"/>
</dbReference>
<accession>A0A1X7AFL4</accession>
<dbReference type="AlphaFoldDB" id="A0A1X7AFL4"/>
<gene>
    <name evidence="13" type="primary">cydB</name>
    <name evidence="13" type="ORF">EHSB41UT_00622</name>
</gene>
<dbReference type="PANTHER" id="PTHR43141">
    <property type="entry name" value="CYTOCHROME BD2 SUBUNIT II"/>
    <property type="match status" value="1"/>
</dbReference>
<evidence type="ECO:0000256" key="11">
    <source>
        <dbReference type="ARBA" id="ARBA00023136"/>
    </source>
</evidence>
<dbReference type="EC" id="1.10.3.10" evidence="13"/>
<evidence type="ECO:0000256" key="1">
    <source>
        <dbReference type="ARBA" id="ARBA00004651"/>
    </source>
</evidence>
<evidence type="ECO:0000256" key="8">
    <source>
        <dbReference type="ARBA" id="ARBA00022982"/>
    </source>
</evidence>
<feature type="transmembrane region" description="Helical" evidence="12">
    <location>
        <begin position="269"/>
        <end position="286"/>
    </location>
</feature>
<keyword evidence="9 12" id="KW-1133">Transmembrane helix</keyword>
<name>A0A1X7AFL4_9GAMM</name>
<evidence type="ECO:0000256" key="5">
    <source>
        <dbReference type="ARBA" id="ARBA00022617"/>
    </source>
</evidence>
<dbReference type="GO" id="GO:0005886">
    <property type="term" value="C:plasma membrane"/>
    <property type="evidence" value="ECO:0007669"/>
    <property type="project" value="UniProtKB-SubCell"/>
</dbReference>
<keyword evidence="11 12" id="KW-0472">Membrane</keyword>